<proteinExistence type="predicted"/>
<sequence>MSPGPTVDLDGAGLRSRDVETIARGGAEVRVTDAGWGRIAAAADSARQLAGAPVYGRTTAVGANKHTPATGGNGLRLLRSHAAGAGSPMPADQARAMLAVRVNQLAAGGAGIHPRVVAALVDALNQRLTPPARRIGAIGTGDLTALATTGLCLLGERPWQGGAMPPVDIDDADALPLISSSAATIGAAALAWCDADRLLRAMVTVAALSMAAVDASPEPFAAAVQAANPFPGQARVAALVRGLTESWTPPARRVQDSYAYRALPQVHGTALDAADRLDAVLTVALNAAAENPLVDTAGPLHNGNFHTAALAAATDALCSALAQTTALSAARLASLVDPQTTGLRAFLAAGPEDSSGVMILEYVAHSALADLRGQAGGAVAAASGGVLSLGAEEHASFATQSVTRLAAGLDAAAVVVACELVAATRAVRQRGSRLPATLATAADRLPADDADRSLEPDLDTAIALLPGLADQG</sequence>
<dbReference type="SUPFAM" id="SSF48557">
    <property type="entry name" value="L-aspartase-like"/>
    <property type="match status" value="1"/>
</dbReference>
<reference evidence="2 3" key="1">
    <citation type="submission" date="2018-08" db="EMBL/GenBank/DDBJ databases">
        <title>Sequencing the genomes of 1000 actinobacteria strains.</title>
        <authorList>
            <person name="Klenk H.-P."/>
        </authorList>
    </citation>
    <scope>NUCLEOTIDE SEQUENCE [LARGE SCALE GENOMIC DNA]</scope>
    <source>
        <strain evidence="2 3">DSM 44099</strain>
    </source>
</reference>
<dbReference type="GO" id="GO:0016841">
    <property type="term" value="F:ammonia-lyase activity"/>
    <property type="evidence" value="ECO:0007669"/>
    <property type="project" value="UniProtKB-ARBA"/>
</dbReference>
<dbReference type="InterPro" id="IPR001106">
    <property type="entry name" value="Aromatic_Lyase"/>
</dbReference>
<accession>A0A3D9ZPS2</accession>
<dbReference type="RefSeq" id="WP_170215992.1">
    <property type="nucleotide sequence ID" value="NZ_BONB01000002.1"/>
</dbReference>
<evidence type="ECO:0000313" key="3">
    <source>
        <dbReference type="Proteomes" id="UP000256913"/>
    </source>
</evidence>
<protein>
    <submittedName>
        <fullName evidence="2">Histidine ammonia-lyase</fullName>
    </submittedName>
</protein>
<dbReference type="Gene3D" id="1.20.200.10">
    <property type="entry name" value="Fumarase/aspartase (Central domain)"/>
    <property type="match status" value="1"/>
</dbReference>
<dbReference type="Proteomes" id="UP000256913">
    <property type="component" value="Unassembled WGS sequence"/>
</dbReference>
<organism evidence="2 3">
    <name type="scientific">Asanoa ferruginea</name>
    <dbReference type="NCBI Taxonomy" id="53367"/>
    <lineage>
        <taxon>Bacteria</taxon>
        <taxon>Bacillati</taxon>
        <taxon>Actinomycetota</taxon>
        <taxon>Actinomycetes</taxon>
        <taxon>Micromonosporales</taxon>
        <taxon>Micromonosporaceae</taxon>
        <taxon>Asanoa</taxon>
    </lineage>
</organism>
<dbReference type="InterPro" id="IPR024083">
    <property type="entry name" value="Fumarase/histidase_N"/>
</dbReference>
<dbReference type="Pfam" id="PF00221">
    <property type="entry name" value="Lyase_aromatic"/>
    <property type="match status" value="1"/>
</dbReference>
<gene>
    <name evidence="2" type="ORF">DFJ67_5404</name>
</gene>
<evidence type="ECO:0000313" key="2">
    <source>
        <dbReference type="EMBL" id="REF99368.1"/>
    </source>
</evidence>
<dbReference type="Gene3D" id="1.10.275.10">
    <property type="entry name" value="Fumarase/aspartase (N-terminal domain)"/>
    <property type="match status" value="1"/>
</dbReference>
<dbReference type="InterPro" id="IPR008948">
    <property type="entry name" value="L-Aspartase-like"/>
</dbReference>
<dbReference type="PANTHER" id="PTHR10362">
    <property type="entry name" value="HISTIDINE AMMONIA-LYASE"/>
    <property type="match status" value="1"/>
</dbReference>
<name>A0A3D9ZPS2_9ACTN</name>
<keyword evidence="3" id="KW-1185">Reference proteome</keyword>
<evidence type="ECO:0000256" key="1">
    <source>
        <dbReference type="ARBA" id="ARBA00023239"/>
    </source>
</evidence>
<dbReference type="AlphaFoldDB" id="A0A3D9ZPS2"/>
<comment type="caution">
    <text evidence="2">The sequence shown here is derived from an EMBL/GenBank/DDBJ whole genome shotgun (WGS) entry which is preliminary data.</text>
</comment>
<dbReference type="EMBL" id="QUMQ01000001">
    <property type="protein sequence ID" value="REF99368.1"/>
    <property type="molecule type" value="Genomic_DNA"/>
</dbReference>
<keyword evidence="1 2" id="KW-0456">Lyase</keyword>